<proteinExistence type="predicted"/>
<accession>A0ABD2PIE6</accession>
<protein>
    <submittedName>
        <fullName evidence="3">Uncharacterized protein</fullName>
    </submittedName>
</protein>
<dbReference type="AlphaFoldDB" id="A0ABD2PIE6"/>
<keyword evidence="4" id="KW-1185">Reference proteome</keyword>
<evidence type="ECO:0000313" key="3">
    <source>
        <dbReference type="EMBL" id="KAL3307142.1"/>
    </source>
</evidence>
<comment type="caution">
    <text evidence="3">The sequence shown here is derived from an EMBL/GenBank/DDBJ whole genome shotgun (WGS) entry which is preliminary data.</text>
</comment>
<keyword evidence="1" id="KW-0175">Coiled coil</keyword>
<reference evidence="3 4" key="1">
    <citation type="submission" date="2024-11" db="EMBL/GenBank/DDBJ databases">
        <title>Adaptive evolution of stress response genes in parasites aligns with host niche diversity.</title>
        <authorList>
            <person name="Hahn C."/>
            <person name="Resl P."/>
        </authorList>
    </citation>
    <scope>NUCLEOTIDE SEQUENCE [LARGE SCALE GENOMIC DNA]</scope>
    <source>
        <strain evidence="3">EGGRZ-B1_66</strain>
        <tissue evidence="3">Body</tissue>
    </source>
</reference>
<dbReference type="Proteomes" id="UP001626550">
    <property type="component" value="Unassembled WGS sequence"/>
</dbReference>
<name>A0ABD2PIE6_9PLAT</name>
<sequence>CKLRNPHTESSGHVPLPTPEDQKHHLEHVYKADGPTTIDPTLPTSAWQPEDEEARRKLYQIQMQRENYQLNMRSYQQRLDDYRQQIMHRKNYKIWQMEDEARYQREYQEYMEKLHRHNQRQRSKSLQKRERIIHGGFSTLPRPSNVFVSSPTSPSRQSTLLLVFKIGLFTF</sequence>
<dbReference type="EMBL" id="JBJKFK010008200">
    <property type="protein sequence ID" value="KAL3307142.1"/>
    <property type="molecule type" value="Genomic_DNA"/>
</dbReference>
<feature type="region of interest" description="Disordered" evidence="2">
    <location>
        <begin position="1"/>
        <end position="22"/>
    </location>
</feature>
<evidence type="ECO:0000256" key="2">
    <source>
        <dbReference type="SAM" id="MobiDB-lite"/>
    </source>
</evidence>
<feature type="coiled-coil region" evidence="1">
    <location>
        <begin position="65"/>
        <end position="120"/>
    </location>
</feature>
<organism evidence="3 4">
    <name type="scientific">Cichlidogyrus casuarinus</name>
    <dbReference type="NCBI Taxonomy" id="1844966"/>
    <lineage>
        <taxon>Eukaryota</taxon>
        <taxon>Metazoa</taxon>
        <taxon>Spiralia</taxon>
        <taxon>Lophotrochozoa</taxon>
        <taxon>Platyhelminthes</taxon>
        <taxon>Monogenea</taxon>
        <taxon>Monopisthocotylea</taxon>
        <taxon>Dactylogyridea</taxon>
        <taxon>Ancyrocephalidae</taxon>
        <taxon>Cichlidogyrus</taxon>
    </lineage>
</organism>
<feature type="non-terminal residue" evidence="3">
    <location>
        <position position="1"/>
    </location>
</feature>
<evidence type="ECO:0000256" key="1">
    <source>
        <dbReference type="SAM" id="Coils"/>
    </source>
</evidence>
<evidence type="ECO:0000313" key="4">
    <source>
        <dbReference type="Proteomes" id="UP001626550"/>
    </source>
</evidence>
<gene>
    <name evidence="3" type="ORF">Ciccas_014352</name>
</gene>